<name>A0ABV2TBF9_9BACT</name>
<dbReference type="InterPro" id="IPR012944">
    <property type="entry name" value="SusD_RagB_dom"/>
</dbReference>
<keyword evidence="3" id="KW-0732">Signal</keyword>
<evidence type="ECO:0000313" key="8">
    <source>
        <dbReference type="EMBL" id="MET7000365.1"/>
    </source>
</evidence>
<proteinExistence type="inferred from homology"/>
<dbReference type="Pfam" id="PF07980">
    <property type="entry name" value="SusD_RagB"/>
    <property type="match status" value="1"/>
</dbReference>
<evidence type="ECO:0000259" key="7">
    <source>
        <dbReference type="Pfam" id="PF14322"/>
    </source>
</evidence>
<keyword evidence="9" id="KW-1185">Reference proteome</keyword>
<feature type="domain" description="SusD-like N-terminal" evidence="7">
    <location>
        <begin position="23"/>
        <end position="224"/>
    </location>
</feature>
<reference evidence="8 9" key="1">
    <citation type="submission" date="2024-06" db="EMBL/GenBank/DDBJ databases">
        <title>Chitinophaga defluvii sp. nov., isolated from municipal sewage.</title>
        <authorList>
            <person name="Zhang L."/>
        </authorList>
    </citation>
    <scope>NUCLEOTIDE SEQUENCE [LARGE SCALE GENOMIC DNA]</scope>
    <source>
        <strain evidence="8 9">H8</strain>
    </source>
</reference>
<dbReference type="EMBL" id="JBEXAC010000002">
    <property type="protein sequence ID" value="MET7000365.1"/>
    <property type="molecule type" value="Genomic_DNA"/>
</dbReference>
<dbReference type="Gene3D" id="1.25.40.390">
    <property type="match status" value="2"/>
</dbReference>
<accession>A0ABV2TBF9</accession>
<dbReference type="Proteomes" id="UP001549749">
    <property type="component" value="Unassembled WGS sequence"/>
</dbReference>
<protein>
    <submittedName>
        <fullName evidence="8">RagB/SusD family nutrient uptake outer membrane protein</fullName>
    </submittedName>
</protein>
<keyword evidence="5" id="KW-0998">Cell outer membrane</keyword>
<evidence type="ECO:0000256" key="4">
    <source>
        <dbReference type="ARBA" id="ARBA00023136"/>
    </source>
</evidence>
<dbReference type="SUPFAM" id="SSF48452">
    <property type="entry name" value="TPR-like"/>
    <property type="match status" value="1"/>
</dbReference>
<evidence type="ECO:0000256" key="1">
    <source>
        <dbReference type="ARBA" id="ARBA00004442"/>
    </source>
</evidence>
<comment type="subcellular location">
    <subcellularLocation>
        <location evidence="1">Cell outer membrane</location>
    </subcellularLocation>
</comment>
<evidence type="ECO:0000256" key="5">
    <source>
        <dbReference type="ARBA" id="ARBA00023237"/>
    </source>
</evidence>
<evidence type="ECO:0000313" key="9">
    <source>
        <dbReference type="Proteomes" id="UP001549749"/>
    </source>
</evidence>
<dbReference type="InterPro" id="IPR011990">
    <property type="entry name" value="TPR-like_helical_dom_sf"/>
</dbReference>
<dbReference type="InterPro" id="IPR033985">
    <property type="entry name" value="SusD-like_N"/>
</dbReference>
<evidence type="ECO:0000259" key="6">
    <source>
        <dbReference type="Pfam" id="PF07980"/>
    </source>
</evidence>
<keyword evidence="4" id="KW-0472">Membrane</keyword>
<organism evidence="8 9">
    <name type="scientific">Chitinophaga defluvii</name>
    <dbReference type="NCBI Taxonomy" id="3163343"/>
    <lineage>
        <taxon>Bacteria</taxon>
        <taxon>Pseudomonadati</taxon>
        <taxon>Bacteroidota</taxon>
        <taxon>Chitinophagia</taxon>
        <taxon>Chitinophagales</taxon>
        <taxon>Chitinophagaceae</taxon>
        <taxon>Chitinophaga</taxon>
    </lineage>
</organism>
<gene>
    <name evidence="8" type="ORF">ABR189_23440</name>
</gene>
<dbReference type="RefSeq" id="WP_354662925.1">
    <property type="nucleotide sequence ID" value="NZ_JBEXAC010000002.1"/>
</dbReference>
<comment type="similarity">
    <text evidence="2">Belongs to the SusD family.</text>
</comment>
<dbReference type="Pfam" id="PF14322">
    <property type="entry name" value="SusD-like_3"/>
    <property type="match status" value="1"/>
</dbReference>
<evidence type="ECO:0000256" key="3">
    <source>
        <dbReference type="ARBA" id="ARBA00022729"/>
    </source>
</evidence>
<evidence type="ECO:0000256" key="2">
    <source>
        <dbReference type="ARBA" id="ARBA00006275"/>
    </source>
</evidence>
<sequence length="451" mass="51464">MIRYNFLRILFLLMALHLCSCKKYLDEKSDKQLATPETVDDFQALMDAYYPVIGEFTCSGEVSADDYTIADADYNNLDADADKRLYTWQPDYVSESGSFGNDWNKCYKAIYVSNAVLHDLEAKKMPGTDYIRGQALHWRAARYLDALQVWAPAYSSTTAATDLGLPLRLDPDMNIPSKRATVQQTYDQVIKDLREAIPLLRVREIGVGRPTKWAAYGLLARAYLFMGNYELALQQVLESLALNDGLMDFNNLNPGDAYPIKRTNIEIGFLATMRIADHLYSDRPKIAPAFYNSYDDNDLRKTLFFKTGVGGDIMFRGNYYDQRGIYITGITTDEMYLMAAECYARQNEVAKAMDILNKLLKTRWKAGMYSNLTAASKEKALDIILKERRKELLFRGLRWPDLKRLNRDGANITLSRTVEGQTYTLPPNDPRYAIAIPEDIIDLTGMPQNKR</sequence>
<comment type="caution">
    <text evidence="8">The sequence shown here is derived from an EMBL/GenBank/DDBJ whole genome shotgun (WGS) entry which is preliminary data.</text>
</comment>
<feature type="domain" description="RagB/SusD" evidence="6">
    <location>
        <begin position="334"/>
        <end position="418"/>
    </location>
</feature>